<evidence type="ECO:0000256" key="4">
    <source>
        <dbReference type="ARBA" id="ARBA00013081"/>
    </source>
</evidence>
<dbReference type="InterPro" id="IPR015655">
    <property type="entry name" value="PP2C"/>
</dbReference>
<dbReference type="EC" id="3.1.3.16" evidence="4"/>
<evidence type="ECO:0000256" key="11">
    <source>
        <dbReference type="ARBA" id="ARBA00048336"/>
    </source>
</evidence>
<organism evidence="14 15">
    <name type="scientific">Carex littledalei</name>
    <dbReference type="NCBI Taxonomy" id="544730"/>
    <lineage>
        <taxon>Eukaryota</taxon>
        <taxon>Viridiplantae</taxon>
        <taxon>Streptophyta</taxon>
        <taxon>Embryophyta</taxon>
        <taxon>Tracheophyta</taxon>
        <taxon>Spermatophyta</taxon>
        <taxon>Magnoliopsida</taxon>
        <taxon>Liliopsida</taxon>
        <taxon>Poales</taxon>
        <taxon>Cyperaceae</taxon>
        <taxon>Cyperoideae</taxon>
        <taxon>Cariceae</taxon>
        <taxon>Carex</taxon>
        <taxon>Carex subgen. Euthyceras</taxon>
    </lineage>
</organism>
<dbReference type="InterPro" id="IPR036457">
    <property type="entry name" value="PPM-type-like_dom_sf"/>
</dbReference>
<dbReference type="EMBL" id="SWLB01000016">
    <property type="protein sequence ID" value="KAF3328373.1"/>
    <property type="molecule type" value="Genomic_DNA"/>
</dbReference>
<comment type="cofactor">
    <cofactor evidence="2">
        <name>Mg(2+)</name>
        <dbReference type="ChEBI" id="CHEBI:18420"/>
    </cofactor>
</comment>
<evidence type="ECO:0000313" key="15">
    <source>
        <dbReference type="Proteomes" id="UP000623129"/>
    </source>
</evidence>
<keyword evidence="6 12" id="KW-0378">Hydrolase</keyword>
<evidence type="ECO:0000259" key="13">
    <source>
        <dbReference type="PROSITE" id="PS51746"/>
    </source>
</evidence>
<keyword evidence="7" id="KW-0460">Magnesium</keyword>
<evidence type="ECO:0000256" key="9">
    <source>
        <dbReference type="ARBA" id="ARBA00023211"/>
    </source>
</evidence>
<dbReference type="InterPro" id="IPR001932">
    <property type="entry name" value="PPM-type_phosphatase-like_dom"/>
</dbReference>
<dbReference type="PROSITE" id="PS51746">
    <property type="entry name" value="PPM_2"/>
    <property type="match status" value="1"/>
</dbReference>
<accession>A0A833R163</accession>
<dbReference type="PROSITE" id="PS01032">
    <property type="entry name" value="PPM_1"/>
    <property type="match status" value="1"/>
</dbReference>
<dbReference type="PANTHER" id="PTHR47992">
    <property type="entry name" value="PROTEIN PHOSPHATASE"/>
    <property type="match status" value="1"/>
</dbReference>
<comment type="catalytic activity">
    <reaction evidence="11">
        <text>O-phospho-L-threonyl-[protein] + H2O = L-threonyl-[protein] + phosphate</text>
        <dbReference type="Rhea" id="RHEA:47004"/>
        <dbReference type="Rhea" id="RHEA-COMP:11060"/>
        <dbReference type="Rhea" id="RHEA-COMP:11605"/>
        <dbReference type="ChEBI" id="CHEBI:15377"/>
        <dbReference type="ChEBI" id="CHEBI:30013"/>
        <dbReference type="ChEBI" id="CHEBI:43474"/>
        <dbReference type="ChEBI" id="CHEBI:61977"/>
        <dbReference type="EC" id="3.1.3.16"/>
    </reaction>
</comment>
<comment type="catalytic activity">
    <reaction evidence="10">
        <text>O-phospho-L-seryl-[protein] + H2O = L-seryl-[protein] + phosphate</text>
        <dbReference type="Rhea" id="RHEA:20629"/>
        <dbReference type="Rhea" id="RHEA-COMP:9863"/>
        <dbReference type="Rhea" id="RHEA-COMP:11604"/>
        <dbReference type="ChEBI" id="CHEBI:15377"/>
        <dbReference type="ChEBI" id="CHEBI:29999"/>
        <dbReference type="ChEBI" id="CHEBI:43474"/>
        <dbReference type="ChEBI" id="CHEBI:83421"/>
        <dbReference type="EC" id="3.1.3.16"/>
    </reaction>
</comment>
<evidence type="ECO:0000256" key="1">
    <source>
        <dbReference type="ARBA" id="ARBA00001936"/>
    </source>
</evidence>
<dbReference type="Pfam" id="PF00481">
    <property type="entry name" value="PP2C"/>
    <property type="match status" value="1"/>
</dbReference>
<keyword evidence="15" id="KW-1185">Reference proteome</keyword>
<dbReference type="OrthoDB" id="10264738at2759"/>
<gene>
    <name evidence="14" type="ORF">FCM35_KLT06979</name>
</gene>
<name>A0A833R163_9POAL</name>
<comment type="caution">
    <text evidence="14">The sequence shown here is derived from an EMBL/GenBank/DDBJ whole genome shotgun (WGS) entry which is preliminary data.</text>
</comment>
<dbReference type="AlphaFoldDB" id="A0A833R163"/>
<dbReference type="SUPFAM" id="SSF81606">
    <property type="entry name" value="PP2C-like"/>
    <property type="match status" value="1"/>
</dbReference>
<protein>
    <recommendedName>
        <fullName evidence="4">protein-serine/threonine phosphatase</fullName>
        <ecNumber evidence="4">3.1.3.16</ecNumber>
    </recommendedName>
</protein>
<dbReference type="Proteomes" id="UP000623129">
    <property type="component" value="Unassembled WGS sequence"/>
</dbReference>
<evidence type="ECO:0000256" key="12">
    <source>
        <dbReference type="RuleBase" id="RU003465"/>
    </source>
</evidence>
<dbReference type="GO" id="GO:0004722">
    <property type="term" value="F:protein serine/threonine phosphatase activity"/>
    <property type="evidence" value="ECO:0007669"/>
    <property type="project" value="UniProtKB-EC"/>
</dbReference>
<dbReference type="SMART" id="SM00331">
    <property type="entry name" value="PP2C_SIG"/>
    <property type="match status" value="1"/>
</dbReference>
<comment type="cofactor">
    <cofactor evidence="1">
        <name>Mn(2+)</name>
        <dbReference type="ChEBI" id="CHEBI:29035"/>
    </cofactor>
</comment>
<dbReference type="Gene3D" id="3.60.40.10">
    <property type="entry name" value="PPM-type phosphatase domain"/>
    <property type="match status" value="1"/>
</dbReference>
<evidence type="ECO:0000256" key="3">
    <source>
        <dbReference type="ARBA" id="ARBA00006702"/>
    </source>
</evidence>
<evidence type="ECO:0000256" key="7">
    <source>
        <dbReference type="ARBA" id="ARBA00022842"/>
    </source>
</evidence>
<proteinExistence type="inferred from homology"/>
<dbReference type="SMART" id="SM00332">
    <property type="entry name" value="PP2Cc"/>
    <property type="match status" value="1"/>
</dbReference>
<evidence type="ECO:0000256" key="2">
    <source>
        <dbReference type="ARBA" id="ARBA00001946"/>
    </source>
</evidence>
<evidence type="ECO:0000313" key="14">
    <source>
        <dbReference type="EMBL" id="KAF3328373.1"/>
    </source>
</evidence>
<feature type="domain" description="PPM-type phosphatase" evidence="13">
    <location>
        <begin position="67"/>
        <end position="367"/>
    </location>
</feature>
<evidence type="ECO:0000256" key="6">
    <source>
        <dbReference type="ARBA" id="ARBA00022801"/>
    </source>
</evidence>
<reference evidence="14" key="1">
    <citation type="submission" date="2020-01" db="EMBL/GenBank/DDBJ databases">
        <title>Genome sequence of Kobresia littledalei, the first chromosome-level genome in the family Cyperaceae.</title>
        <authorList>
            <person name="Qu G."/>
        </authorList>
    </citation>
    <scope>NUCLEOTIDE SEQUENCE</scope>
    <source>
        <strain evidence="14">C.B.Clarke</strain>
        <tissue evidence="14">Leaf</tissue>
    </source>
</reference>
<dbReference type="GO" id="GO:0046872">
    <property type="term" value="F:metal ion binding"/>
    <property type="evidence" value="ECO:0007669"/>
    <property type="project" value="UniProtKB-KW"/>
</dbReference>
<keyword evidence="5" id="KW-0479">Metal-binding</keyword>
<dbReference type="FunFam" id="3.60.40.10:FF:000041">
    <property type="entry name" value="Protein phosphatase 2C 51"/>
    <property type="match status" value="1"/>
</dbReference>
<evidence type="ECO:0000256" key="5">
    <source>
        <dbReference type="ARBA" id="ARBA00022723"/>
    </source>
</evidence>
<evidence type="ECO:0000256" key="8">
    <source>
        <dbReference type="ARBA" id="ARBA00022912"/>
    </source>
</evidence>
<sequence>MTLIRSESGGKSMEDNSPVVTMPVISVIDKDVTCSMKCLSEEANELHNGLTVIREKKSVFLTDYVPLWGCSSVCGLRPEMEDAYVAVPRFFDVPIWMLTQDYPIDGLDESSKFTVPAHFFGVYDGHGGAQVASYCRDRIHQALTEELNEAQKGHPREKIDFDLRKEWDRAFIDCFKKVDDETEETAPETVGSTAVVAVVSSSHIIVANCGDSRAVLSRGKQAMPLSVDHKPEREEEYARIEAEGGKVIWWNGYRVLGVLAMSRSIGDRYLKPWIIPVPETTIIPRAKDDDCLVLASDGLWDVVSNQEACDLARRKIMVWHKKNGTLASSENLESDCDRAAQFAAESLSRLALQKGSKDNITVLVVDLKSKWKFKSKS</sequence>
<keyword evidence="9" id="KW-0464">Manganese</keyword>
<dbReference type="InterPro" id="IPR000222">
    <property type="entry name" value="PP2C_BS"/>
</dbReference>
<dbReference type="CDD" id="cd00143">
    <property type="entry name" value="PP2Cc"/>
    <property type="match status" value="1"/>
</dbReference>
<keyword evidence="8 12" id="KW-0904">Protein phosphatase</keyword>
<evidence type="ECO:0000256" key="10">
    <source>
        <dbReference type="ARBA" id="ARBA00047761"/>
    </source>
</evidence>
<comment type="similarity">
    <text evidence="3 12">Belongs to the PP2C family.</text>
</comment>